<reference evidence="1 2" key="1">
    <citation type="submission" date="2016-11" db="EMBL/GenBank/DDBJ databases">
        <authorList>
            <person name="Jaros S."/>
            <person name="Januszkiewicz K."/>
            <person name="Wedrychowicz H."/>
        </authorList>
    </citation>
    <scope>NUCLEOTIDE SEQUENCE [LARGE SCALE GENOMIC DNA]</scope>
    <source>
        <strain evidence="1 2">DSM 3090</strain>
    </source>
</reference>
<dbReference type="EMBL" id="FRAD01000009">
    <property type="protein sequence ID" value="SHJ90402.1"/>
    <property type="molecule type" value="Genomic_DNA"/>
</dbReference>
<keyword evidence="2" id="KW-1185">Reference proteome</keyword>
<dbReference type="AlphaFoldDB" id="A0A1M6N414"/>
<evidence type="ECO:0000313" key="2">
    <source>
        <dbReference type="Proteomes" id="UP000183952"/>
    </source>
</evidence>
<name>A0A1M6N414_9CLOT</name>
<evidence type="ECO:0008006" key="3">
    <source>
        <dbReference type="Google" id="ProtNLM"/>
    </source>
</evidence>
<protein>
    <recommendedName>
        <fullName evidence="3">Flavodoxin domain-containing protein</fullName>
    </recommendedName>
</protein>
<dbReference type="Proteomes" id="UP000183952">
    <property type="component" value="Unassembled WGS sequence"/>
</dbReference>
<dbReference type="OrthoDB" id="2146857at2"/>
<sequence>MDAIIYKSNTGTTAKYAELLGVETGLPVHEISKANGVEPNAEIIYLGWLMAGEIKGYKQADKKWTIRAACGVGMSATGTQIQDVRKRNKISEKVPVFTLQGGFYINKLHGLYKFMMKVMIKIVGKKLAAKTDRTQDEDVMYDMIIHGGDYVSIENLKDVLAWYSISHE</sequence>
<evidence type="ECO:0000313" key="1">
    <source>
        <dbReference type="EMBL" id="SHJ90402.1"/>
    </source>
</evidence>
<dbReference type="RefSeq" id="WP_072903273.1">
    <property type="nucleotide sequence ID" value="NZ_FRAD01000009.1"/>
</dbReference>
<dbReference type="STRING" id="1121331.SAMN02745248_01258"/>
<accession>A0A1M6N414</accession>
<proteinExistence type="predicted"/>
<organism evidence="1 2">
    <name type="scientific">Hathewaya proteolytica DSM 3090</name>
    <dbReference type="NCBI Taxonomy" id="1121331"/>
    <lineage>
        <taxon>Bacteria</taxon>
        <taxon>Bacillati</taxon>
        <taxon>Bacillota</taxon>
        <taxon>Clostridia</taxon>
        <taxon>Eubacteriales</taxon>
        <taxon>Clostridiaceae</taxon>
        <taxon>Hathewaya</taxon>
    </lineage>
</organism>
<gene>
    <name evidence="1" type="ORF">SAMN02745248_01258</name>
</gene>